<dbReference type="SUPFAM" id="SSF53597">
    <property type="entry name" value="Dihydrofolate reductase-like"/>
    <property type="match status" value="1"/>
</dbReference>
<gene>
    <name evidence="3" type="ORF">LZ496_09595</name>
</gene>
<keyword evidence="4" id="KW-1185">Reference proteome</keyword>
<reference evidence="3 4" key="1">
    <citation type="submission" date="2022-05" db="EMBL/GenBank/DDBJ databases">
        <authorList>
            <person name="Jo J.-H."/>
            <person name="Im W.-T."/>
        </authorList>
    </citation>
    <scope>NUCLEOTIDE SEQUENCE [LARGE SCALE GENOMIC DNA]</scope>
    <source>
        <strain evidence="3 4">NSE70-1</strain>
    </source>
</reference>
<dbReference type="InterPro" id="IPR002734">
    <property type="entry name" value="RibDG_C"/>
</dbReference>
<dbReference type="InterPro" id="IPR024072">
    <property type="entry name" value="DHFR-like_dom_sf"/>
</dbReference>
<dbReference type="EMBL" id="JAMGBA010000002">
    <property type="protein sequence ID" value="MCL6699033.1"/>
    <property type="molecule type" value="Genomic_DNA"/>
</dbReference>
<dbReference type="Proteomes" id="UP001203410">
    <property type="component" value="Unassembled WGS sequence"/>
</dbReference>
<evidence type="ECO:0000313" key="4">
    <source>
        <dbReference type="Proteomes" id="UP001203410"/>
    </source>
</evidence>
<proteinExistence type="predicted"/>
<evidence type="ECO:0000313" key="3">
    <source>
        <dbReference type="EMBL" id="MCL6699033.1"/>
    </source>
</evidence>
<name>A0ABT0RVH7_9SPHN</name>
<feature type="region of interest" description="Disordered" evidence="1">
    <location>
        <begin position="193"/>
        <end position="220"/>
    </location>
</feature>
<accession>A0ABT0RVH7</accession>
<sequence>MRKLTGAVFVSLDGVMQAPGGPEEDPTSDFNLGGWVQPLWGEDMGPFEDVIMGEYDLLLGKRTYDIFAAYWPYNQDNPIGEKFQHINKYVLTHSDDPLEWDNSERLSGDTAEAIADLKRSEGRDLLIQGSSMLYPPLLSARLIDRLVLMTFPVVLGHGKRIFDGSETPGTLKLVDHFVTNTGVVLTSYEPAGDVKTGTFETKEPSETELERREKWSKEEA</sequence>
<dbReference type="Pfam" id="PF01872">
    <property type="entry name" value="RibD_C"/>
    <property type="match status" value="1"/>
</dbReference>
<organism evidence="3 4">
    <name type="scientific">Sphingomonas caseinilyticus</name>
    <dbReference type="NCBI Taxonomy" id="2908205"/>
    <lineage>
        <taxon>Bacteria</taxon>
        <taxon>Pseudomonadati</taxon>
        <taxon>Pseudomonadota</taxon>
        <taxon>Alphaproteobacteria</taxon>
        <taxon>Sphingomonadales</taxon>
        <taxon>Sphingomonadaceae</taxon>
        <taxon>Sphingomonas</taxon>
    </lineage>
</organism>
<comment type="caution">
    <text evidence="3">The sequence shown here is derived from an EMBL/GenBank/DDBJ whole genome shotgun (WGS) entry which is preliminary data.</text>
</comment>
<dbReference type="PANTHER" id="PTHR38011">
    <property type="entry name" value="DIHYDROFOLATE REDUCTASE FAMILY PROTEIN (AFU_ORTHOLOGUE AFUA_8G06820)"/>
    <property type="match status" value="1"/>
</dbReference>
<feature type="domain" description="Bacterial bifunctional deaminase-reductase C-terminal" evidence="2">
    <location>
        <begin position="3"/>
        <end position="185"/>
    </location>
</feature>
<feature type="compositionally biased region" description="Basic and acidic residues" evidence="1">
    <location>
        <begin position="200"/>
        <end position="220"/>
    </location>
</feature>
<dbReference type="Gene3D" id="3.40.430.10">
    <property type="entry name" value="Dihydrofolate Reductase, subunit A"/>
    <property type="match status" value="1"/>
</dbReference>
<evidence type="ECO:0000256" key="1">
    <source>
        <dbReference type="SAM" id="MobiDB-lite"/>
    </source>
</evidence>
<evidence type="ECO:0000259" key="2">
    <source>
        <dbReference type="Pfam" id="PF01872"/>
    </source>
</evidence>
<dbReference type="InterPro" id="IPR050765">
    <property type="entry name" value="Riboflavin_Biosynth_HTPR"/>
</dbReference>
<protein>
    <submittedName>
        <fullName evidence="3">Dihydrofolate reductase family protein</fullName>
    </submittedName>
</protein>
<dbReference type="RefSeq" id="WP_249904406.1">
    <property type="nucleotide sequence ID" value="NZ_JAMGBA010000002.1"/>
</dbReference>
<dbReference type="PANTHER" id="PTHR38011:SF2">
    <property type="entry name" value="BIFUNCTIONAL DEAMINASE-REDUCTASE DOMAIN PROTEIN"/>
    <property type="match status" value="1"/>
</dbReference>